<protein>
    <submittedName>
        <fullName evidence="3">R3H domain</fullName>
    </submittedName>
</protein>
<proteinExistence type="predicted"/>
<dbReference type="AlphaFoldDB" id="A0A9N8HAL3"/>
<feature type="compositionally biased region" description="Basic and acidic residues" evidence="1">
    <location>
        <begin position="818"/>
        <end position="836"/>
    </location>
</feature>
<feature type="compositionally biased region" description="Basic residues" evidence="1">
    <location>
        <begin position="95"/>
        <end position="107"/>
    </location>
</feature>
<feature type="region of interest" description="Disordered" evidence="1">
    <location>
        <begin position="207"/>
        <end position="262"/>
    </location>
</feature>
<feature type="region of interest" description="Disordered" evidence="1">
    <location>
        <begin position="766"/>
        <end position="875"/>
    </location>
</feature>
<dbReference type="EMBL" id="CAICTM010000245">
    <property type="protein sequence ID" value="CAB9505857.1"/>
    <property type="molecule type" value="Genomic_DNA"/>
</dbReference>
<feature type="compositionally biased region" description="Basic and acidic residues" evidence="1">
    <location>
        <begin position="779"/>
        <end position="788"/>
    </location>
</feature>
<dbReference type="InterPro" id="IPR039136">
    <property type="entry name" value="NUFIP1-like"/>
</dbReference>
<dbReference type="InterPro" id="IPR036867">
    <property type="entry name" value="R3H_dom_sf"/>
</dbReference>
<reference evidence="3" key="1">
    <citation type="submission" date="2020-06" db="EMBL/GenBank/DDBJ databases">
        <authorList>
            <consortium name="Plant Systems Biology data submission"/>
        </authorList>
    </citation>
    <scope>NUCLEOTIDE SEQUENCE</scope>
    <source>
        <strain evidence="3">D6</strain>
    </source>
</reference>
<feature type="compositionally biased region" description="Basic and acidic residues" evidence="1">
    <location>
        <begin position="214"/>
        <end position="235"/>
    </location>
</feature>
<sequence length="875" mass="96080">MSSVLVPSQAVRSSSDTHTTSEASASNASPQPGGATNAEKKGRRRKNKNRTRGARGANKNSNDGSPNEEDGARASAEEGKKPDRSQSPAGGAKGKNQRQRNNKNKNKKNQEGESKKGPEVENVKGTNSKDADEQANNNNIKSKGKKNNNNKNRNNKNRKRYPWRKRIPAGTVDPITLDALVSLPYPPFALWAASPYLPVPVWPPAENNNKKQQKTPEELAKEQEVEAQERERRLLQEQWGTAVVNKEPGEQQPSEESNSSNINRHVNLFDGRALAYYMVSQLQFIDPLTRRDLDRDELIQLDRYLVRHGFTDLNVVEAYDTKGVSLSTAGAASTTAAGRAEILQQEARVLLNALFGGGPSALPPAPQNNAPVNALMEQYSSYQAAQQQQARPSSNNNTRRPERNNRSAFDNPRSNAEDTGIYGDETTGMMIIDDDLNPSLRGAGDNRAMRPHRPPTAPPTLWAGSRIAGPSANADNLQADNFPALSVTATLPPHQSPLNTSAPSFVPGGAPAVEAPAAVKRQQPPKKKVLPPASSLKFIAGAVKKTTPEEAQRQFEAREEARRKAMMANLRFGSDPTSWDAPTSAGAPSSVAMPNASEAQLERNQAFADALGVAGRSAPQSWARPTDMENAAAIAYPDALILRARENMGALLKLEKKWKSFLEDDKAASLPLNHMDRPMRAFVHEYSDYWKLHTESFDKEPKRYIHCVKLLDTGAPYPLLSDAARHWRGPTGAGISLGRGQQTAGQDTWGSEVRAPIVTDLSAAAPTNSRAAALTSARPKLELKERTLPLELPPFEPPTKTSELEAESEEQIRRRKLRMEEQKRKEQEREERKQRALEAAFASDSEEESLRGMGEDDDDSWVEGEALYNSEDEAD</sequence>
<accession>A0A9N8HAL3</accession>
<keyword evidence="4" id="KW-1185">Reference proteome</keyword>
<evidence type="ECO:0000313" key="3">
    <source>
        <dbReference type="EMBL" id="CAB9505857.1"/>
    </source>
</evidence>
<dbReference type="PROSITE" id="PS51061">
    <property type="entry name" value="R3H"/>
    <property type="match status" value="1"/>
</dbReference>
<evidence type="ECO:0000259" key="2">
    <source>
        <dbReference type="PROSITE" id="PS51061"/>
    </source>
</evidence>
<comment type="caution">
    <text evidence="3">The sequence shown here is derived from an EMBL/GenBank/DDBJ whole genome shotgun (WGS) entry which is preliminary data.</text>
</comment>
<dbReference type="Pfam" id="PF01424">
    <property type="entry name" value="R3H"/>
    <property type="match status" value="1"/>
</dbReference>
<name>A0A9N8HAL3_9STRA</name>
<feature type="compositionally biased region" description="Low complexity" evidence="1">
    <location>
        <begin position="250"/>
        <end position="261"/>
    </location>
</feature>
<evidence type="ECO:0000256" key="1">
    <source>
        <dbReference type="SAM" id="MobiDB-lite"/>
    </source>
</evidence>
<feature type="compositionally biased region" description="Basic residues" evidence="1">
    <location>
        <begin position="142"/>
        <end position="166"/>
    </location>
</feature>
<feature type="compositionally biased region" description="Low complexity" evidence="1">
    <location>
        <begin position="381"/>
        <end position="398"/>
    </location>
</feature>
<organism evidence="3 4">
    <name type="scientific">Seminavis robusta</name>
    <dbReference type="NCBI Taxonomy" id="568900"/>
    <lineage>
        <taxon>Eukaryota</taxon>
        <taxon>Sar</taxon>
        <taxon>Stramenopiles</taxon>
        <taxon>Ochrophyta</taxon>
        <taxon>Bacillariophyta</taxon>
        <taxon>Bacillariophyceae</taxon>
        <taxon>Bacillariophycidae</taxon>
        <taxon>Naviculales</taxon>
        <taxon>Naviculaceae</taxon>
        <taxon>Seminavis</taxon>
    </lineage>
</organism>
<feature type="compositionally biased region" description="Basic residues" evidence="1">
    <location>
        <begin position="41"/>
        <end position="53"/>
    </location>
</feature>
<feature type="compositionally biased region" description="Basic and acidic residues" evidence="1">
    <location>
        <begin position="70"/>
        <end position="84"/>
    </location>
</feature>
<feature type="compositionally biased region" description="Basic and acidic residues" evidence="1">
    <location>
        <begin position="108"/>
        <end position="132"/>
    </location>
</feature>
<dbReference type="Proteomes" id="UP001153069">
    <property type="component" value="Unassembled WGS sequence"/>
</dbReference>
<feature type="region of interest" description="Disordered" evidence="1">
    <location>
        <begin position="1"/>
        <end position="166"/>
    </location>
</feature>
<feature type="region of interest" description="Disordered" evidence="1">
    <location>
        <begin position="572"/>
        <end position="596"/>
    </location>
</feature>
<dbReference type="GO" id="GO:0005634">
    <property type="term" value="C:nucleus"/>
    <property type="evidence" value="ECO:0007669"/>
    <property type="project" value="TreeGrafter"/>
</dbReference>
<dbReference type="PANTHER" id="PTHR13309">
    <property type="entry name" value="NUCLEAR FRAGILE X MENTAL RETARDATION PROTEIN INTERACTING PROTEIN 1"/>
    <property type="match status" value="1"/>
</dbReference>
<dbReference type="SUPFAM" id="SSF82708">
    <property type="entry name" value="R3H domain"/>
    <property type="match status" value="1"/>
</dbReference>
<dbReference type="Gene3D" id="3.30.1370.50">
    <property type="entry name" value="R3H-like domain"/>
    <property type="match status" value="1"/>
</dbReference>
<dbReference type="OrthoDB" id="3247158at2759"/>
<dbReference type="InterPro" id="IPR001374">
    <property type="entry name" value="R3H_dom"/>
</dbReference>
<feature type="region of interest" description="Disordered" evidence="1">
    <location>
        <begin position="381"/>
        <end position="427"/>
    </location>
</feature>
<evidence type="ECO:0000313" key="4">
    <source>
        <dbReference type="Proteomes" id="UP001153069"/>
    </source>
</evidence>
<feature type="compositionally biased region" description="Polar residues" evidence="1">
    <location>
        <begin position="1"/>
        <end position="30"/>
    </location>
</feature>
<dbReference type="PANTHER" id="PTHR13309:SF0">
    <property type="entry name" value="FMR1-INTERACTING PROTEIN NUFIP1"/>
    <property type="match status" value="1"/>
</dbReference>
<dbReference type="GO" id="GO:0003723">
    <property type="term" value="F:RNA binding"/>
    <property type="evidence" value="ECO:0007669"/>
    <property type="project" value="InterPro"/>
</dbReference>
<feature type="domain" description="R3H" evidence="2">
    <location>
        <begin position="648"/>
        <end position="711"/>
    </location>
</feature>
<dbReference type="GO" id="GO:0000492">
    <property type="term" value="P:box C/D snoRNP assembly"/>
    <property type="evidence" value="ECO:0007669"/>
    <property type="project" value="TreeGrafter"/>
</dbReference>
<gene>
    <name evidence="3" type="ORF">SEMRO_246_G097650.1</name>
</gene>